<dbReference type="Proteomes" id="UP001178662">
    <property type="component" value="Chromosome"/>
</dbReference>
<feature type="active site" description="Proton acceptor; specific for L-alanine" evidence="4">
    <location>
        <position position="267"/>
    </location>
</feature>
<comment type="function">
    <text evidence="4">Catalyzes the interconversion of L-alanine and D-alanine. May also act on other amino acids.</text>
</comment>
<dbReference type="InterPro" id="IPR001608">
    <property type="entry name" value="Ala_racemase_N"/>
</dbReference>
<dbReference type="NCBIfam" id="TIGR00492">
    <property type="entry name" value="alr"/>
    <property type="match status" value="1"/>
</dbReference>
<evidence type="ECO:0000256" key="3">
    <source>
        <dbReference type="ARBA" id="ARBA00023235"/>
    </source>
</evidence>
<feature type="binding site" evidence="4 6">
    <location>
        <position position="136"/>
    </location>
    <ligand>
        <name>substrate</name>
    </ligand>
</feature>
<dbReference type="EC" id="5.1.1.1" evidence="4"/>
<dbReference type="GO" id="GO:0008784">
    <property type="term" value="F:alanine racemase activity"/>
    <property type="evidence" value="ECO:0007669"/>
    <property type="project" value="UniProtKB-UniRule"/>
</dbReference>
<dbReference type="SMART" id="SM01005">
    <property type="entry name" value="Ala_racemase_C"/>
    <property type="match status" value="1"/>
</dbReference>
<name>A0AA95EWZ9_9BACL</name>
<dbReference type="GO" id="GO:0030632">
    <property type="term" value="P:D-alanine biosynthetic process"/>
    <property type="evidence" value="ECO:0007669"/>
    <property type="project" value="UniProtKB-UniRule"/>
</dbReference>
<dbReference type="PANTHER" id="PTHR30511">
    <property type="entry name" value="ALANINE RACEMASE"/>
    <property type="match status" value="1"/>
</dbReference>
<evidence type="ECO:0000313" key="9">
    <source>
        <dbReference type="Proteomes" id="UP001178662"/>
    </source>
</evidence>
<feature type="binding site" evidence="4 6">
    <location>
        <position position="315"/>
    </location>
    <ligand>
        <name>substrate</name>
    </ligand>
</feature>
<comment type="similarity">
    <text evidence="4">Belongs to the alanine racemase family.</text>
</comment>
<dbReference type="InterPro" id="IPR009006">
    <property type="entry name" value="Ala_racemase/Decarboxylase_C"/>
</dbReference>
<dbReference type="HAMAP" id="MF_01201">
    <property type="entry name" value="Ala_racemase"/>
    <property type="match status" value="1"/>
</dbReference>
<evidence type="ECO:0000259" key="7">
    <source>
        <dbReference type="SMART" id="SM01005"/>
    </source>
</evidence>
<evidence type="ECO:0000313" key="8">
    <source>
        <dbReference type="EMBL" id="WEK55005.1"/>
    </source>
</evidence>
<feature type="modified residue" description="N6-(pyridoxal phosphate)lysine" evidence="4 5">
    <location>
        <position position="39"/>
    </location>
</feature>
<proteinExistence type="inferred from homology"/>
<dbReference type="InterPro" id="IPR029066">
    <property type="entry name" value="PLP-binding_barrel"/>
</dbReference>
<gene>
    <name evidence="8" type="primary">alr</name>
    <name evidence="8" type="ORF">P0Y55_02660</name>
</gene>
<dbReference type="GO" id="GO:0030170">
    <property type="term" value="F:pyridoxal phosphate binding"/>
    <property type="evidence" value="ECO:0007669"/>
    <property type="project" value="UniProtKB-UniRule"/>
</dbReference>
<protein>
    <recommendedName>
        <fullName evidence="4">Alanine racemase</fullName>
        <ecNumber evidence="4">5.1.1.1</ecNumber>
    </recommendedName>
</protein>
<comment type="cofactor">
    <cofactor evidence="1 4 5">
        <name>pyridoxal 5'-phosphate</name>
        <dbReference type="ChEBI" id="CHEBI:597326"/>
    </cofactor>
</comment>
<keyword evidence="3 4" id="KW-0413">Isomerase</keyword>
<dbReference type="AlphaFoldDB" id="A0AA95EWZ9"/>
<dbReference type="Pfam" id="PF01168">
    <property type="entry name" value="Ala_racemase_N"/>
    <property type="match status" value="1"/>
</dbReference>
<reference evidence="8" key="1">
    <citation type="submission" date="2023-03" db="EMBL/GenBank/DDBJ databases">
        <title>Andean soil-derived lignocellulolytic bacterial consortium as a source of novel taxa and putative plastic-active enzymes.</title>
        <authorList>
            <person name="Diaz-Garcia L."/>
            <person name="Chuvochina M."/>
            <person name="Feuerriegel G."/>
            <person name="Bunk B."/>
            <person name="Sproer C."/>
            <person name="Streit W.R."/>
            <person name="Rodriguez L.M."/>
            <person name="Overmann J."/>
            <person name="Jimenez D.J."/>
        </authorList>
    </citation>
    <scope>NUCLEOTIDE SEQUENCE</scope>
    <source>
        <strain evidence="8">MAG 2441</strain>
    </source>
</reference>
<dbReference type="FunFam" id="3.20.20.10:FF:000002">
    <property type="entry name" value="Alanine racemase"/>
    <property type="match status" value="1"/>
</dbReference>
<sequence>MDTHYRSTVAEISLDAIEGNIQAFRTQLAAGTRMLASVKANAYGHGAVEVARQAIAAGVDYLGVAFLDEALQLRGAGITAPILVLGYTPPSGYPLAREHEITVNLYREDQLNDVALLPQAGKKLKAHIKIDSGMGRLGLLPGEAAERFLERAFQLSVLDVEGLFTHFARADELDKQYTMMQVERFSTVVDYIRKNSMPISIIHSGNSATGIDLPAHVGGMLRLGISMYGLYPSDEVKQDAISLEPAMTLKTTVVHVKDLAMGEGISYGTRYFTTGAEKIGTLPIGYADGYSRMISGKAEVLVRAQRVPILGTICMDQCMVRLDGAMEVDGTAIEPGEEVVLLGRQRDAILSAEEVASWMGTINYELICMLASRVPRIYRSKGEVVSVANPLLGHFGI</sequence>
<dbReference type="GO" id="GO:0009252">
    <property type="term" value="P:peptidoglycan biosynthetic process"/>
    <property type="evidence" value="ECO:0007669"/>
    <property type="project" value="TreeGrafter"/>
</dbReference>
<evidence type="ECO:0000256" key="5">
    <source>
        <dbReference type="PIRSR" id="PIRSR600821-50"/>
    </source>
</evidence>
<dbReference type="InterPro" id="IPR020622">
    <property type="entry name" value="Ala_racemase_pyridoxalP-BS"/>
</dbReference>
<comment type="pathway">
    <text evidence="4">Amino-acid biosynthesis; D-alanine biosynthesis; D-alanine from L-alanine: step 1/1.</text>
</comment>
<dbReference type="CDD" id="cd00430">
    <property type="entry name" value="PLPDE_III_AR"/>
    <property type="match status" value="1"/>
</dbReference>
<keyword evidence="9" id="KW-1185">Reference proteome</keyword>
<evidence type="ECO:0000256" key="6">
    <source>
        <dbReference type="PIRSR" id="PIRSR600821-52"/>
    </source>
</evidence>
<dbReference type="PROSITE" id="PS00395">
    <property type="entry name" value="ALANINE_RACEMASE"/>
    <property type="match status" value="1"/>
</dbReference>
<dbReference type="InterPro" id="IPR000821">
    <property type="entry name" value="Ala_racemase"/>
</dbReference>
<dbReference type="Pfam" id="PF00842">
    <property type="entry name" value="Ala_racemase_C"/>
    <property type="match status" value="1"/>
</dbReference>
<feature type="domain" description="Alanine racemase C-terminal" evidence="7">
    <location>
        <begin position="246"/>
        <end position="379"/>
    </location>
</feature>
<keyword evidence="2 4" id="KW-0663">Pyridoxal phosphate</keyword>
<dbReference type="EMBL" id="CP119317">
    <property type="protein sequence ID" value="WEK55005.1"/>
    <property type="molecule type" value="Genomic_DNA"/>
</dbReference>
<evidence type="ECO:0000256" key="1">
    <source>
        <dbReference type="ARBA" id="ARBA00001933"/>
    </source>
</evidence>
<dbReference type="PRINTS" id="PR00992">
    <property type="entry name" value="ALARACEMASE"/>
</dbReference>
<organism evidence="8 9">
    <name type="scientific">Candidatus Cohnella colombiensis</name>
    <dbReference type="NCBI Taxonomy" id="3121368"/>
    <lineage>
        <taxon>Bacteria</taxon>
        <taxon>Bacillati</taxon>
        <taxon>Bacillota</taxon>
        <taxon>Bacilli</taxon>
        <taxon>Bacillales</taxon>
        <taxon>Paenibacillaceae</taxon>
        <taxon>Cohnella</taxon>
    </lineage>
</organism>
<dbReference type="InterPro" id="IPR011079">
    <property type="entry name" value="Ala_racemase_C"/>
</dbReference>
<dbReference type="GO" id="GO:0005829">
    <property type="term" value="C:cytosol"/>
    <property type="evidence" value="ECO:0007669"/>
    <property type="project" value="TreeGrafter"/>
</dbReference>
<dbReference type="SUPFAM" id="SSF51419">
    <property type="entry name" value="PLP-binding barrel"/>
    <property type="match status" value="1"/>
</dbReference>
<dbReference type="PANTHER" id="PTHR30511:SF0">
    <property type="entry name" value="ALANINE RACEMASE, CATABOLIC-RELATED"/>
    <property type="match status" value="1"/>
</dbReference>
<dbReference type="SUPFAM" id="SSF50621">
    <property type="entry name" value="Alanine racemase C-terminal domain-like"/>
    <property type="match status" value="1"/>
</dbReference>
<evidence type="ECO:0000256" key="4">
    <source>
        <dbReference type="HAMAP-Rule" id="MF_01201"/>
    </source>
</evidence>
<dbReference type="Gene3D" id="3.20.20.10">
    <property type="entry name" value="Alanine racemase"/>
    <property type="match status" value="1"/>
</dbReference>
<evidence type="ECO:0000256" key="2">
    <source>
        <dbReference type="ARBA" id="ARBA00022898"/>
    </source>
</evidence>
<dbReference type="Gene3D" id="2.40.37.10">
    <property type="entry name" value="Lyase, Ornithine Decarboxylase, Chain A, domain 1"/>
    <property type="match status" value="1"/>
</dbReference>
<feature type="active site" description="Proton acceptor; specific for D-alanine" evidence="4">
    <location>
        <position position="39"/>
    </location>
</feature>
<accession>A0AA95EWZ9</accession>
<comment type="catalytic activity">
    <reaction evidence="4">
        <text>L-alanine = D-alanine</text>
        <dbReference type="Rhea" id="RHEA:20249"/>
        <dbReference type="ChEBI" id="CHEBI:57416"/>
        <dbReference type="ChEBI" id="CHEBI:57972"/>
        <dbReference type="EC" id="5.1.1.1"/>
    </reaction>
</comment>